<feature type="compositionally biased region" description="Basic and acidic residues" evidence="20">
    <location>
        <begin position="1052"/>
        <end position="1073"/>
    </location>
</feature>
<feature type="transmembrane region" description="Helical" evidence="21">
    <location>
        <begin position="1660"/>
        <end position="1678"/>
    </location>
</feature>
<organism evidence="23 24">
    <name type="scientific">Acinonyx jubatus</name>
    <name type="common">Cheetah</name>
    <dbReference type="NCBI Taxonomy" id="32536"/>
    <lineage>
        <taxon>Eukaryota</taxon>
        <taxon>Metazoa</taxon>
        <taxon>Chordata</taxon>
        <taxon>Craniata</taxon>
        <taxon>Vertebrata</taxon>
        <taxon>Euteleostomi</taxon>
        <taxon>Mammalia</taxon>
        <taxon>Eutheria</taxon>
        <taxon>Laurasiatheria</taxon>
        <taxon>Carnivora</taxon>
        <taxon>Feliformia</taxon>
        <taxon>Felidae</taxon>
        <taxon>Felinae</taxon>
        <taxon>Acinonyx</taxon>
    </lineage>
</organism>
<dbReference type="Gene3D" id="1.20.120.350">
    <property type="entry name" value="Voltage-gated potassium channels. Chain C"/>
    <property type="match status" value="4"/>
</dbReference>
<reference evidence="24 25" key="1">
    <citation type="submission" date="2025-05" db="UniProtKB">
        <authorList>
            <consortium name="RefSeq"/>
        </authorList>
    </citation>
    <scope>IDENTIFICATION</scope>
    <source>
        <tissue evidence="24 25">Blood</tissue>
    </source>
</reference>
<feature type="compositionally biased region" description="Basic and acidic residues" evidence="20">
    <location>
        <begin position="903"/>
        <end position="912"/>
    </location>
</feature>
<dbReference type="SMART" id="SM01062">
    <property type="entry name" value="Ca_chan_IQ"/>
    <property type="match status" value="1"/>
</dbReference>
<keyword evidence="2" id="KW-0813">Transport</keyword>
<comment type="similarity">
    <text evidence="17">Belongs to the calcium channel alpha-1 subunit (TC 1.A.1.11) family. CACNA1A subfamily.</text>
</comment>
<dbReference type="Pfam" id="PF00520">
    <property type="entry name" value="Ion_trans"/>
    <property type="match status" value="4"/>
</dbReference>
<evidence type="ECO:0000256" key="14">
    <source>
        <dbReference type="ARBA" id="ARBA00023157"/>
    </source>
</evidence>
<dbReference type="GeneID" id="106986103"/>
<feature type="compositionally biased region" description="Basic and acidic residues" evidence="20">
    <location>
        <begin position="2157"/>
        <end position="2173"/>
    </location>
</feature>
<feature type="compositionally biased region" description="Basic and acidic residues" evidence="20">
    <location>
        <begin position="1008"/>
        <end position="1017"/>
    </location>
</feature>
<feature type="compositionally biased region" description="Basic and acidic residues" evidence="20">
    <location>
        <begin position="2282"/>
        <end position="2292"/>
    </location>
</feature>
<dbReference type="InterPro" id="IPR014873">
    <property type="entry name" value="VDCC_a1su_IQ"/>
</dbReference>
<evidence type="ECO:0000256" key="10">
    <source>
        <dbReference type="ARBA" id="ARBA00022882"/>
    </source>
</evidence>
<comment type="function">
    <text evidence="18">Voltage-sensitive calcium channels (VSCC) mediate the entry of calcium ions into excitable cells and are also involved in a variety of calcium-dependent processes, including muscle contraction, hormone or neurotransmitter release, gene expression, cell motility, cell division and cell death. The isoform alpha-1A gives rise to P and/or Q-type calcium currents.</text>
</comment>
<keyword evidence="12" id="KW-0406">Ion transport</keyword>
<feature type="transmembrane region" description="Helical" evidence="21">
    <location>
        <begin position="226"/>
        <end position="246"/>
    </location>
</feature>
<evidence type="ECO:0000256" key="19">
    <source>
        <dbReference type="SAM" id="Coils"/>
    </source>
</evidence>
<feature type="transmembrane region" description="Helical" evidence="21">
    <location>
        <begin position="1405"/>
        <end position="1422"/>
    </location>
</feature>
<dbReference type="InterPro" id="IPR005448">
    <property type="entry name" value="CACNA1A"/>
</dbReference>
<dbReference type="InterPro" id="IPR027359">
    <property type="entry name" value="Volt_channel_dom_sf"/>
</dbReference>
<feature type="compositionally biased region" description="Low complexity" evidence="20">
    <location>
        <begin position="27"/>
        <end position="40"/>
    </location>
</feature>
<dbReference type="Gene3D" id="6.10.250.2500">
    <property type="match status" value="1"/>
</dbReference>
<evidence type="ECO:0000256" key="5">
    <source>
        <dbReference type="ARBA" id="ARBA00022673"/>
    </source>
</evidence>
<feature type="transmembrane region" description="Helical" evidence="21">
    <location>
        <begin position="424"/>
        <end position="446"/>
    </location>
</feature>
<evidence type="ECO:0000313" key="25">
    <source>
        <dbReference type="RefSeq" id="XP_053075767.1"/>
    </source>
</evidence>
<feature type="transmembrane region" description="Helical" evidence="21">
    <location>
        <begin position="309"/>
        <end position="332"/>
    </location>
</feature>
<dbReference type="Gene3D" id="1.10.287.70">
    <property type="match status" value="4"/>
</dbReference>
<evidence type="ECO:0000313" key="24">
    <source>
        <dbReference type="RefSeq" id="XP_053075766.1"/>
    </source>
</evidence>
<evidence type="ECO:0000256" key="8">
    <source>
        <dbReference type="ARBA" id="ARBA00022737"/>
    </source>
</evidence>
<proteinExistence type="inferred from homology"/>
<feature type="compositionally biased region" description="Acidic residues" evidence="20">
    <location>
        <begin position="1292"/>
        <end position="1302"/>
    </location>
</feature>
<feature type="compositionally biased region" description="Polar residues" evidence="20">
    <location>
        <begin position="2116"/>
        <end position="2136"/>
    </location>
</feature>
<dbReference type="PRINTS" id="PR01632">
    <property type="entry name" value="PQVDCCALPHA1"/>
</dbReference>
<evidence type="ECO:0000256" key="13">
    <source>
        <dbReference type="ARBA" id="ARBA00023136"/>
    </source>
</evidence>
<keyword evidence="13 21" id="KW-0472">Membrane</keyword>
<feature type="compositionally biased region" description="Low complexity" evidence="20">
    <location>
        <begin position="2351"/>
        <end position="2369"/>
    </location>
</feature>
<dbReference type="InterPro" id="IPR005821">
    <property type="entry name" value="Ion_trans_dom"/>
</dbReference>
<keyword evidence="5 18" id="KW-0107">Calcium channel</keyword>
<evidence type="ECO:0000256" key="2">
    <source>
        <dbReference type="ARBA" id="ARBA00022448"/>
    </source>
</evidence>
<keyword evidence="14" id="KW-1015">Disulfide bond</keyword>
<evidence type="ECO:0000256" key="7">
    <source>
        <dbReference type="ARBA" id="ARBA00022723"/>
    </source>
</evidence>
<dbReference type="RefSeq" id="XP_053075766.1">
    <property type="nucleotide sequence ID" value="XM_053219791.1"/>
</dbReference>
<feature type="compositionally biased region" description="Low complexity" evidence="20">
    <location>
        <begin position="2401"/>
        <end position="2430"/>
    </location>
</feature>
<feature type="transmembrane region" description="Helical" evidence="21">
    <location>
        <begin position="1579"/>
        <end position="1604"/>
    </location>
</feature>
<evidence type="ECO:0000256" key="21">
    <source>
        <dbReference type="SAM" id="Phobius"/>
    </source>
</evidence>
<keyword evidence="4 18" id="KW-0109">Calcium transport</keyword>
<feature type="transmembrane region" description="Helical" evidence="21">
    <location>
        <begin position="189"/>
        <end position="206"/>
    </location>
</feature>
<accession>A0ABM3PVS1</accession>
<evidence type="ECO:0000256" key="4">
    <source>
        <dbReference type="ARBA" id="ARBA00022568"/>
    </source>
</evidence>
<feature type="transmembrane region" description="Helical" evidence="21">
    <location>
        <begin position="1333"/>
        <end position="1352"/>
    </location>
</feature>
<comment type="subcellular location">
    <subcellularLocation>
        <location evidence="1">Cell membrane</location>
        <topology evidence="1">Multi-pass membrane protein</topology>
    </subcellularLocation>
    <subcellularLocation>
        <location evidence="18">Membrane</location>
        <topology evidence="18">Multi-pass membrane protein</topology>
    </subcellularLocation>
</comment>
<feature type="transmembrane region" description="Helical" evidence="21">
    <location>
        <begin position="1467"/>
        <end position="1489"/>
    </location>
</feature>
<dbReference type="PRINTS" id="PR00167">
    <property type="entry name" value="CACHANNEL"/>
</dbReference>
<keyword evidence="10 18" id="KW-0851">Voltage-gated channel</keyword>
<protein>
    <recommendedName>
        <fullName evidence="18">Voltage-dependent P/Q-type calcium channel subunit alpha</fullName>
    </recommendedName>
</protein>
<dbReference type="RefSeq" id="XP_053075767.1">
    <property type="nucleotide sequence ID" value="XM_053219792.1"/>
</dbReference>
<feature type="transmembrane region" description="Helical" evidence="21">
    <location>
        <begin position="607"/>
        <end position="627"/>
    </location>
</feature>
<feature type="region of interest" description="Disordered" evidence="20">
    <location>
        <begin position="1"/>
        <end position="56"/>
    </location>
</feature>
<keyword evidence="9 18" id="KW-0106">Calcium</keyword>
<name>A0ABM3PVS1_ACIJB</name>
<evidence type="ECO:0000256" key="16">
    <source>
        <dbReference type="ARBA" id="ARBA00036634"/>
    </source>
</evidence>
<evidence type="ECO:0000256" key="17">
    <source>
        <dbReference type="ARBA" id="ARBA00037936"/>
    </source>
</evidence>
<gene>
    <name evidence="24 25" type="primary">CACNA1A</name>
</gene>
<evidence type="ECO:0000256" key="20">
    <source>
        <dbReference type="SAM" id="MobiDB-lite"/>
    </source>
</evidence>
<dbReference type="InterPro" id="IPR031649">
    <property type="entry name" value="GPHH_dom"/>
</dbReference>
<feature type="compositionally biased region" description="Low complexity" evidence="20">
    <location>
        <begin position="1202"/>
        <end position="1221"/>
    </location>
</feature>
<feature type="transmembrane region" description="Helical" evidence="21">
    <location>
        <begin position="778"/>
        <end position="802"/>
    </location>
</feature>
<feature type="transmembrane region" description="Helical" evidence="21">
    <location>
        <begin position="1690"/>
        <end position="1713"/>
    </location>
</feature>
<feature type="compositionally biased region" description="Basic and acidic residues" evidence="20">
    <location>
        <begin position="942"/>
        <end position="959"/>
    </location>
</feature>
<keyword evidence="3" id="KW-1003">Cell membrane</keyword>
<keyword evidence="11 21" id="KW-1133">Transmembrane helix</keyword>
<feature type="compositionally biased region" description="Basic residues" evidence="20">
    <location>
        <begin position="2293"/>
        <end position="2310"/>
    </location>
</feature>
<evidence type="ECO:0000256" key="9">
    <source>
        <dbReference type="ARBA" id="ARBA00022837"/>
    </source>
</evidence>
<evidence type="ECO:0000256" key="11">
    <source>
        <dbReference type="ARBA" id="ARBA00022989"/>
    </source>
</evidence>
<comment type="catalytic activity">
    <reaction evidence="16">
        <text>Ca(2+)(in) = Ca(2+)(out)</text>
        <dbReference type="Rhea" id="RHEA:29671"/>
        <dbReference type="ChEBI" id="CHEBI:29108"/>
    </reaction>
</comment>
<keyword evidence="8" id="KW-0677">Repeat</keyword>
<feature type="region of interest" description="Disordered" evidence="20">
    <location>
        <begin position="903"/>
        <end position="1312"/>
    </location>
</feature>
<feature type="compositionally biased region" description="Low complexity" evidence="20">
    <location>
        <begin position="2510"/>
        <end position="2529"/>
    </location>
</feature>
<evidence type="ECO:0000256" key="15">
    <source>
        <dbReference type="ARBA" id="ARBA00023303"/>
    </source>
</evidence>
<feature type="compositionally biased region" description="Basic and acidic residues" evidence="20">
    <location>
        <begin position="979"/>
        <end position="998"/>
    </location>
</feature>
<feature type="transmembrane region" description="Helical" evidence="21">
    <location>
        <begin position="1372"/>
        <end position="1393"/>
    </location>
</feature>
<keyword evidence="7" id="KW-0479">Metal-binding</keyword>
<dbReference type="Pfam" id="PF16905">
    <property type="entry name" value="GPHH"/>
    <property type="match status" value="1"/>
</dbReference>
<dbReference type="Gene3D" id="6.10.250.2180">
    <property type="match status" value="1"/>
</dbReference>
<evidence type="ECO:0000256" key="1">
    <source>
        <dbReference type="ARBA" id="ARBA00004651"/>
    </source>
</evidence>
<keyword evidence="6 21" id="KW-0812">Transmembrane</keyword>
<evidence type="ECO:0000259" key="22">
    <source>
        <dbReference type="SMART" id="SM01062"/>
    </source>
</evidence>
<sequence length="2581" mass="290125">MWKASRVPDPMFSPRSYDALHDGGRGPPAADGTAGAPQDARGPRMSGPCPGPPLKRRGGVVDHRDVILAHQAHKIHSTPQARRKEWEMARFGDEMPARYGGGGSGAAAGVVVGAGGGRGAGGSRQGGQPGAQRMYKQSMAQRARTMALYNPIPVRQNCLTVNRSLFLFSEDNVVRKYAKKITEWPPFEYMILATIIANCIVLALEQHLPDDDKTPMSERLDDTEPYFIGIFCFEAGIKIIALGFAFHKGSYLRNGWNVMDFVVVLTGILATVGTEFDLRTLRAVRVLRPLKLVSGIPSLQVVLKSIMKAMIPLLQIGLLLFFAILIFAIIGLEFYMGKFHTTCFEEGTDDIQGESPAPCGTEEPARTCPNGTKCQPYWEGPNNGITQFDNILFAVLTVFQCITMEGWTDLLYNSNDASGNTWNWLYFIPLIIIGSFFMLNLVLGVLSGEFAKERERVENRRAFLKLRRQQQIERELNGYMEWISKAEEVILAEDETDGEQRHPFDVGALRRATIKKSKTDLLNPEEAEDQLADIASVGSPFARASIKSAKLENSTFFHKKERRMRFYIRRMVKTQAFYWTVLSLVALNTLCVAIVHYNQPEWLSDFLYYAEFIFLGLFMSEMFIKMYGLGTRPYFHSSFNCFDCGVIIGSIFEVIWAVIKPGTSFGISVLRALRLLRIFKVTKYWASLRNLVVSLLNSMKSIISLLFLLFLFIVVFALLGMQLFGGQFNFDEGTPPTNFDTFPAAIMTVFQILTGEDWNEVMYDGIKSQGGVQGGMVFSIYFIVLTLFGNYTLLNVFLAIAVDNLANAQELTKDEQEEEEAANQKLALQKAKEVAEVSPLSAANMSIAVKEQQKNQKPTKSVWEQRTSEMRKQNLLASREALYNEMDPDERWKASYARHLRPDMKTHLDRPLVVDPQENRNNNTNKSRAAEPTVDQRLGQQRAEDFLRKQARYHDRARDPSGSMGLDPRRPWAGSQEAELSREGPYGRESDHHAREGGLEQPGFWEGEAERGKAGDPHRRHAHRQGGSRESRSGSPRTGADGEPRRHRAHRRPGEEGAEDKAERRSRHREGSRPARGGEGGEGDGPEGGERRRRHRHGPPASYEADAARREDRERRHRRRKENQGSGVPVSGPNLSTTRPIQQDLGRQDPPLAEDIDNMRNNKLATAGSAGAHDSLGRPGLPQSPSRTGNSTDPGPAPAPPAVAANPQNAAGRRAPNNPGDPSDPGPPKTPENSLIVTNPSSTQTNSAKTARKPDHTTVDIPPACPPPLNHTVVQVNKNANPDPLPKKEEEKKEEEEDDPGEDGPKPMPPYSSMFILSTTNPLRRLCHYILNLRYFEMCILMVIAMSSIALAAEDPVQPNAPRNNVLRYFDYVFTGVFTFEMVIKMIDLGLVLHQGAYFRDLWNILDFIVVSGALVAFAFTGNSKGKDINTIKSLRVLRVLRPLKTIKRLPKLKAVFDCVVNSLKNVFNILIVYMLFMFIFAVVAVQLFKGKFFHCTDESKEFEKDCRGKYLLYEKNEVKARDRQWKKYEFHYDNVLWALLTLFTVSTGEGWPQVLKHSVDATFENQGPSPGYRMEMSIFYVVYFVVFPFFFVNIFVALIIITFQEQGDKMMEEYSLEKNERACIDFAISAKPLTRHMPQNKQSFQYRMWQFVVSPPFEYTIMAMIALNTIVLMMKFYGASVAYENALRVFNIVFTSLFSLECLLKVMAFGILNYFRDAWNIFDFVTVLGSITDILVTEFGNNFINLSFLRLFRAARLIKLLRQGYTIRILLWTFVQSFKALPYVCLLIAMLFFIYAIIGMQVFGNIGIDVEDEDSDEDEFQITEHNNFRTFFQALMLLFRSATGEAWHNIMLSCLSGKPCDKNSGILTPECGNEFAYFYFVSFIFLCSFLMLNLFVAVIMDNFEYLTRDSSILGPHHLDEYVRVWAEYDPAAWGRMPYPDMYQMLRHMSPPLGLGKKCPARVAYKRLLRMDLPVADDNTVHFNSTLMALIRTALDIKIAKGGADKQQMDAELRKEMMAIWPNLSQKTLDLLVTPHKSTDLTVGKIYAAMMIMEYYRQSKAKKLQALREEQNRTPLMFQRMEPPSPTQEGGPGQNALPSSQLDPGGGLLAHESSMKESPSWVTQRAQEMFQKTGTWSPERGPPTDMPNSQPNSQSVEMREMGRDGYSDSEHYVPMEGQARAASMPRLPAENQRRRGRPRGNNLSTISDTSPMKRSASVLGPKARRLDDYSLERVPPEDTQHHHQRRRDRGHRASERSLGRYTDVDTGLGTDLSMTTQSGDLPSKERDQERGRPKDRKHRQHHHHHHHHHPPPSDKERYAQERPDHGRARARDQRWSRSPSEGREHMAHRQGSSSVSGSPAPSTSGTSTPRRGRRQLPQTPSTPRPHVSYSPVIRKAGGSGPPQQQQQQQPAARPGRAAPSGPRRYPGPAAEPLAGERPPAGGHGSSRSPAMERRGPGPARSESPRACRHGGARWPASEGPPGPRHHGYYRGSDYDEADGPGGGGGEEPRAAAYDAPPPARRACSPRTPRAPGPAACASPSRHGRRLPNGYYLAHGPARPRGPGPRRGLHEAYSETDDDDWC</sequence>
<keyword evidence="15" id="KW-0407">Ion channel</keyword>
<evidence type="ECO:0000256" key="18">
    <source>
        <dbReference type="RuleBase" id="RU003808"/>
    </source>
</evidence>
<dbReference type="Proteomes" id="UP001652583">
    <property type="component" value="Chromosome A2"/>
</dbReference>
<dbReference type="PANTHER" id="PTHR45628:SF3">
    <property type="entry name" value="VOLTAGE-DEPENDENT P_Q-TYPE CALCIUM CHANNEL SUBUNIT ALPHA-1A"/>
    <property type="match status" value="1"/>
</dbReference>
<feature type="compositionally biased region" description="Polar residues" evidence="20">
    <location>
        <begin position="2146"/>
        <end position="2156"/>
    </location>
</feature>
<feature type="transmembrane region" description="Helical" evidence="21">
    <location>
        <begin position="1781"/>
        <end position="1799"/>
    </location>
</feature>
<feature type="coiled-coil region" evidence="19">
    <location>
        <begin position="798"/>
        <end position="834"/>
    </location>
</feature>
<dbReference type="Pfam" id="PF08763">
    <property type="entry name" value="Ca_chan_IQ"/>
    <property type="match status" value="1"/>
</dbReference>
<feature type="compositionally biased region" description="Polar residues" evidence="20">
    <location>
        <begin position="1231"/>
        <end position="1249"/>
    </location>
</feature>
<dbReference type="InterPro" id="IPR050599">
    <property type="entry name" value="VDCC_alpha-1_subunit"/>
</dbReference>
<feature type="domain" description="Voltage-dependent calcium channel alpha-1 subunit IQ" evidence="22">
    <location>
        <begin position="2038"/>
        <end position="2072"/>
    </location>
</feature>
<evidence type="ECO:0000313" key="23">
    <source>
        <dbReference type="Proteomes" id="UP001652583"/>
    </source>
</evidence>
<feature type="compositionally biased region" description="Basic and acidic residues" evidence="20">
    <location>
        <begin position="2311"/>
        <end position="2347"/>
    </location>
</feature>
<dbReference type="InterPro" id="IPR002077">
    <property type="entry name" value="VDCCAlpha1"/>
</dbReference>
<feature type="transmembrane region" description="Helical" evidence="21">
    <location>
        <begin position="1877"/>
        <end position="1901"/>
    </location>
</feature>
<feature type="transmembrane region" description="Helical" evidence="21">
    <location>
        <begin position="576"/>
        <end position="595"/>
    </location>
</feature>
<keyword evidence="23" id="KW-1185">Reference proteome</keyword>
<feature type="compositionally biased region" description="Basic and acidic residues" evidence="20">
    <location>
        <begin position="2224"/>
        <end position="2241"/>
    </location>
</feature>
<feature type="transmembrane region" description="Helical" evidence="21">
    <location>
        <begin position="702"/>
        <end position="724"/>
    </location>
</feature>
<keyword evidence="19" id="KW-0175">Coiled coil</keyword>
<feature type="compositionally biased region" description="Polar residues" evidence="20">
    <location>
        <begin position="2203"/>
        <end position="2212"/>
    </location>
</feature>
<evidence type="ECO:0000256" key="3">
    <source>
        <dbReference type="ARBA" id="ARBA00022475"/>
    </source>
</evidence>
<evidence type="ECO:0000256" key="12">
    <source>
        <dbReference type="ARBA" id="ARBA00023065"/>
    </source>
</evidence>
<feature type="region of interest" description="Disordered" evidence="20">
    <location>
        <begin position="2073"/>
        <end position="2581"/>
    </location>
</feature>
<feature type="compositionally biased region" description="Polar residues" evidence="20">
    <location>
        <begin position="1183"/>
        <end position="1193"/>
    </location>
</feature>
<evidence type="ECO:0000256" key="6">
    <source>
        <dbReference type="ARBA" id="ARBA00022692"/>
    </source>
</evidence>
<dbReference type="SUPFAM" id="SSF81324">
    <property type="entry name" value="Voltage-gated potassium channels"/>
    <property type="match status" value="4"/>
</dbReference>
<dbReference type="PANTHER" id="PTHR45628">
    <property type="entry name" value="VOLTAGE-DEPENDENT CALCIUM CHANNEL TYPE A SUBUNIT ALPHA-1"/>
    <property type="match status" value="1"/>
</dbReference>